<gene>
    <name evidence="13" type="ORF">NMOB1V02_LOCUS10586</name>
</gene>
<dbReference type="EC" id="3.2.1.52" evidence="7"/>
<feature type="signal peptide" evidence="10">
    <location>
        <begin position="1"/>
        <end position="20"/>
    </location>
</feature>
<dbReference type="InterPro" id="IPR017853">
    <property type="entry name" value="GH"/>
</dbReference>
<evidence type="ECO:0000259" key="12">
    <source>
        <dbReference type="Pfam" id="PF14845"/>
    </source>
</evidence>
<keyword evidence="3 10" id="KW-0732">Signal</keyword>
<evidence type="ECO:0000256" key="6">
    <source>
        <dbReference type="ARBA" id="ARBA00023295"/>
    </source>
</evidence>
<dbReference type="InterPro" id="IPR025705">
    <property type="entry name" value="Beta_hexosaminidase_sua/sub"/>
</dbReference>
<dbReference type="GO" id="GO:0016020">
    <property type="term" value="C:membrane"/>
    <property type="evidence" value="ECO:0007669"/>
    <property type="project" value="TreeGrafter"/>
</dbReference>
<evidence type="ECO:0000256" key="7">
    <source>
        <dbReference type="PIRNR" id="PIRNR001093"/>
    </source>
</evidence>
<sequence>MRKYALLSILWASLVQLCAFQGLPSRVNMNTWGFGPWVQSSVGSPLPTPQTFRSTAEQLVVDPNNFVFNYAANTQCEVVVKGIERYRERIFNPARWPRKPAENNIRQHPKDTSKVAQQQAVKVLQNLEIIISGSVCDTQPKFGDDEQYTLKINWEDLEPGTSTLSSPTVWGALRGLDTFSQLVFLSPDDGRSFIVNTSLTTDFPRYSWRGVLVDTSRHFLPVSLLREVIDIMEQNKLNVFHWHIVDDNSFPFESEVFPELSNQGRYHPGRTYSPAQVIDVIEHARLRGIRVVPEFDTPGHTQSWGPGQPGLLTACSQAKLTSAARPFLPYGPIDPSKDANYEFLRRLFDEITRVFPDEFLHLGGDEVDFACWASNEDVKNYMDQLNITGDYAALEAHYIHRLIDIINSLEKKKKPIVWQEVFDNGVPLSNDTVVHVWIGDNWQDEMAKVTRANKKVILSAGWYLNYISYGLDWEKYYLQDPEGFQGTPQQKALVQGGELCMWGEYVDYTALVSRMFPRGSVIAERLWSSANVVDVNNMAARLEEHRCRLVRRGHDAQPPNGSGFCPFVVLD</sequence>
<keyword evidence="6 7" id="KW-0326">Glycosidase</keyword>
<dbReference type="Pfam" id="PF14845">
    <property type="entry name" value="Glycohydro_20b2"/>
    <property type="match status" value="1"/>
</dbReference>
<keyword evidence="5" id="KW-0325">Glycoprotein</keyword>
<reference evidence="13" key="1">
    <citation type="submission" date="2020-11" db="EMBL/GenBank/DDBJ databases">
        <authorList>
            <person name="Tran Van P."/>
        </authorList>
    </citation>
    <scope>NUCLEOTIDE SEQUENCE</scope>
</reference>
<dbReference type="InterPro" id="IPR029019">
    <property type="entry name" value="HEX_eukaryotic_N"/>
</dbReference>
<proteinExistence type="inferred from homology"/>
<dbReference type="GO" id="GO:0004563">
    <property type="term" value="F:beta-N-acetylhexosaminidase activity"/>
    <property type="evidence" value="ECO:0007669"/>
    <property type="project" value="UniProtKB-EC"/>
</dbReference>
<dbReference type="AlphaFoldDB" id="A0A7R9BZ42"/>
<organism evidence="13">
    <name type="scientific">Notodromas monacha</name>
    <dbReference type="NCBI Taxonomy" id="399045"/>
    <lineage>
        <taxon>Eukaryota</taxon>
        <taxon>Metazoa</taxon>
        <taxon>Ecdysozoa</taxon>
        <taxon>Arthropoda</taxon>
        <taxon>Crustacea</taxon>
        <taxon>Oligostraca</taxon>
        <taxon>Ostracoda</taxon>
        <taxon>Podocopa</taxon>
        <taxon>Podocopida</taxon>
        <taxon>Cypridocopina</taxon>
        <taxon>Cypridoidea</taxon>
        <taxon>Cyprididae</taxon>
        <taxon>Notodromas</taxon>
    </lineage>
</organism>
<evidence type="ECO:0000256" key="8">
    <source>
        <dbReference type="PIRSR" id="PIRSR001093-1"/>
    </source>
</evidence>
<evidence type="ECO:0000313" key="13">
    <source>
        <dbReference type="EMBL" id="CAD7282968.1"/>
    </source>
</evidence>
<protein>
    <recommendedName>
        <fullName evidence="7">Beta-hexosaminidase</fullName>
        <ecNumber evidence="7">3.2.1.52</ecNumber>
    </recommendedName>
</protein>
<evidence type="ECO:0000313" key="14">
    <source>
        <dbReference type="Proteomes" id="UP000678499"/>
    </source>
</evidence>
<keyword evidence="14" id="KW-1185">Reference proteome</keyword>
<keyword evidence="4 7" id="KW-0378">Hydrolase</keyword>
<evidence type="ECO:0000256" key="10">
    <source>
        <dbReference type="SAM" id="SignalP"/>
    </source>
</evidence>
<name>A0A7R9BZ42_9CRUS</name>
<feature type="domain" description="Glycoside hydrolase family 20 catalytic" evidence="11">
    <location>
        <begin position="206"/>
        <end position="529"/>
    </location>
</feature>
<feature type="disulfide bond" evidence="9">
    <location>
        <begin position="315"/>
        <end position="371"/>
    </location>
</feature>
<comment type="catalytic activity">
    <reaction evidence="1 7">
        <text>Hydrolysis of terminal non-reducing N-acetyl-D-hexosamine residues in N-acetyl-beta-D-hexosaminides.</text>
        <dbReference type="EC" id="3.2.1.52"/>
    </reaction>
</comment>
<accession>A0A7R9BZ42</accession>
<feature type="active site" description="Proton donor" evidence="8">
    <location>
        <position position="366"/>
    </location>
</feature>
<evidence type="ECO:0000256" key="4">
    <source>
        <dbReference type="ARBA" id="ARBA00022801"/>
    </source>
</evidence>
<dbReference type="InterPro" id="IPR029018">
    <property type="entry name" value="Hex-like_dom2"/>
</dbReference>
<dbReference type="CDD" id="cd06562">
    <property type="entry name" value="GH20_HexA_HexB-like"/>
    <property type="match status" value="1"/>
</dbReference>
<dbReference type="InterPro" id="IPR015883">
    <property type="entry name" value="Glyco_hydro_20_cat"/>
</dbReference>
<dbReference type="PRINTS" id="PR00738">
    <property type="entry name" value="GLHYDRLASE20"/>
</dbReference>
<dbReference type="GO" id="GO:0030203">
    <property type="term" value="P:glycosaminoglycan metabolic process"/>
    <property type="evidence" value="ECO:0007669"/>
    <property type="project" value="TreeGrafter"/>
</dbReference>
<dbReference type="OrthoDB" id="428480at2759"/>
<dbReference type="GO" id="GO:0006689">
    <property type="term" value="P:ganglioside catabolic process"/>
    <property type="evidence" value="ECO:0007669"/>
    <property type="project" value="TreeGrafter"/>
</dbReference>
<dbReference type="PIRSF" id="PIRSF001093">
    <property type="entry name" value="B-hxosamndse_ab_euk"/>
    <property type="match status" value="1"/>
</dbReference>
<evidence type="ECO:0000256" key="9">
    <source>
        <dbReference type="PIRSR" id="PIRSR001093-2"/>
    </source>
</evidence>
<dbReference type="Proteomes" id="UP000678499">
    <property type="component" value="Unassembled WGS sequence"/>
</dbReference>
<dbReference type="EMBL" id="OA886647">
    <property type="protein sequence ID" value="CAD7282968.1"/>
    <property type="molecule type" value="Genomic_DNA"/>
</dbReference>
<dbReference type="FunFam" id="3.20.20.80:FF:000063">
    <property type="entry name" value="Beta-hexosaminidase"/>
    <property type="match status" value="1"/>
</dbReference>
<dbReference type="Gene3D" id="3.30.379.10">
    <property type="entry name" value="Chitobiase/beta-hexosaminidase domain 2-like"/>
    <property type="match status" value="1"/>
</dbReference>
<feature type="disulfide bond" evidence="9">
    <location>
        <begin position="547"/>
        <end position="565"/>
    </location>
</feature>
<dbReference type="GO" id="GO:0005764">
    <property type="term" value="C:lysosome"/>
    <property type="evidence" value="ECO:0007669"/>
    <property type="project" value="TreeGrafter"/>
</dbReference>
<evidence type="ECO:0000259" key="11">
    <source>
        <dbReference type="Pfam" id="PF00728"/>
    </source>
</evidence>
<feature type="chain" id="PRO_5036210364" description="Beta-hexosaminidase" evidence="10">
    <location>
        <begin position="21"/>
        <end position="571"/>
    </location>
</feature>
<dbReference type="PANTHER" id="PTHR22600">
    <property type="entry name" value="BETA-HEXOSAMINIDASE"/>
    <property type="match status" value="1"/>
</dbReference>
<dbReference type="EMBL" id="CAJPEX010004610">
    <property type="protein sequence ID" value="CAG0923120.1"/>
    <property type="molecule type" value="Genomic_DNA"/>
</dbReference>
<dbReference type="PANTHER" id="PTHR22600:SF21">
    <property type="entry name" value="BETA-HEXOSAMINIDASE A"/>
    <property type="match status" value="1"/>
</dbReference>
<dbReference type="Gene3D" id="3.20.20.80">
    <property type="entry name" value="Glycosidases"/>
    <property type="match status" value="1"/>
</dbReference>
<evidence type="ECO:0000256" key="1">
    <source>
        <dbReference type="ARBA" id="ARBA00001231"/>
    </source>
</evidence>
<evidence type="ECO:0000256" key="3">
    <source>
        <dbReference type="ARBA" id="ARBA00022729"/>
    </source>
</evidence>
<feature type="domain" description="Beta-hexosaminidase eukaryotic type N-terminal" evidence="12">
    <location>
        <begin position="45"/>
        <end position="182"/>
    </location>
</feature>
<evidence type="ECO:0000256" key="2">
    <source>
        <dbReference type="ARBA" id="ARBA00006285"/>
    </source>
</evidence>
<dbReference type="GO" id="GO:0005975">
    <property type="term" value="P:carbohydrate metabolic process"/>
    <property type="evidence" value="ECO:0007669"/>
    <property type="project" value="InterPro"/>
</dbReference>
<dbReference type="SUPFAM" id="SSF55545">
    <property type="entry name" value="beta-N-acetylhexosaminidase-like domain"/>
    <property type="match status" value="1"/>
</dbReference>
<dbReference type="Pfam" id="PF00728">
    <property type="entry name" value="Glyco_hydro_20"/>
    <property type="match status" value="1"/>
</dbReference>
<dbReference type="SUPFAM" id="SSF51445">
    <property type="entry name" value="(Trans)glycosidases"/>
    <property type="match status" value="1"/>
</dbReference>
<evidence type="ECO:0000256" key="5">
    <source>
        <dbReference type="ARBA" id="ARBA00023180"/>
    </source>
</evidence>
<comment type="similarity">
    <text evidence="2 7">Belongs to the glycosyl hydrolase 20 family.</text>
</comment>
<keyword evidence="9" id="KW-1015">Disulfide bond</keyword>
<feature type="disulfide bond" evidence="9">
    <location>
        <begin position="76"/>
        <end position="136"/>
    </location>
</feature>